<evidence type="ECO:0000313" key="2">
    <source>
        <dbReference type="EMBL" id="KAF6336978.1"/>
    </source>
</evidence>
<dbReference type="EMBL" id="JABWUV010000008">
    <property type="protein sequence ID" value="KAF6336978.1"/>
    <property type="molecule type" value="Genomic_DNA"/>
</dbReference>
<dbReference type="Proteomes" id="UP000527355">
    <property type="component" value="Unassembled WGS sequence"/>
</dbReference>
<protein>
    <submittedName>
        <fullName evidence="2">Uncharacterized protein</fullName>
    </submittedName>
</protein>
<accession>A0A7J7WIB6</accession>
<comment type="caution">
    <text evidence="2">The sequence shown here is derived from an EMBL/GenBank/DDBJ whole genome shotgun (WGS) entry which is preliminary data.</text>
</comment>
<reference evidence="2 3" key="1">
    <citation type="journal article" date="2020" name="Nature">
        <title>Six reference-quality genomes reveal evolution of bat adaptations.</title>
        <authorList>
            <person name="Jebb D."/>
            <person name="Huang Z."/>
            <person name="Pippel M."/>
            <person name="Hughes G.M."/>
            <person name="Lavrichenko K."/>
            <person name="Devanna P."/>
            <person name="Winkler S."/>
            <person name="Jermiin L.S."/>
            <person name="Skirmuntt E.C."/>
            <person name="Katzourakis A."/>
            <person name="Burkitt-Gray L."/>
            <person name="Ray D.A."/>
            <person name="Sullivan K.A.M."/>
            <person name="Roscito J.G."/>
            <person name="Kirilenko B.M."/>
            <person name="Davalos L.M."/>
            <person name="Corthals A.P."/>
            <person name="Power M.L."/>
            <person name="Jones G."/>
            <person name="Ransome R.D."/>
            <person name="Dechmann D.K.N."/>
            <person name="Locatelli A.G."/>
            <person name="Puechmaille S.J."/>
            <person name="Fedrigo O."/>
            <person name="Jarvis E.D."/>
            <person name="Hiller M."/>
            <person name="Vernes S.C."/>
            <person name="Myers E.W."/>
            <person name="Teeling E.C."/>
        </authorList>
    </citation>
    <scope>NUCLEOTIDE SEQUENCE [LARGE SCALE GENOMIC DNA]</scope>
    <source>
        <strain evidence="2">MMyoMyo1</strain>
        <tissue evidence="2">Flight muscle</tissue>
    </source>
</reference>
<gene>
    <name evidence="2" type="ORF">mMyoMyo1_012160</name>
</gene>
<sequence>MGPRAFASLPSETEQHWPAQPCPVGPGLLFPQTLKGTKKASPEALLTYLELRRKHLSPLPHGRALGGGGHRTSVNPLHRNPPDLLFIRENRGPFTVSEFLLRGVSALRVDWSLLSTDYFVLCL</sequence>
<proteinExistence type="predicted"/>
<dbReference type="AlphaFoldDB" id="A0A7J7WIB6"/>
<feature type="region of interest" description="Disordered" evidence="1">
    <location>
        <begin position="1"/>
        <end position="22"/>
    </location>
</feature>
<evidence type="ECO:0000256" key="1">
    <source>
        <dbReference type="SAM" id="MobiDB-lite"/>
    </source>
</evidence>
<evidence type="ECO:0000313" key="3">
    <source>
        <dbReference type="Proteomes" id="UP000527355"/>
    </source>
</evidence>
<name>A0A7J7WIB6_MYOMY</name>
<keyword evidence="3" id="KW-1185">Reference proteome</keyword>
<organism evidence="2 3">
    <name type="scientific">Myotis myotis</name>
    <name type="common">Greater mouse-eared bat</name>
    <name type="synonym">Vespertilio myotis</name>
    <dbReference type="NCBI Taxonomy" id="51298"/>
    <lineage>
        <taxon>Eukaryota</taxon>
        <taxon>Metazoa</taxon>
        <taxon>Chordata</taxon>
        <taxon>Craniata</taxon>
        <taxon>Vertebrata</taxon>
        <taxon>Euteleostomi</taxon>
        <taxon>Mammalia</taxon>
        <taxon>Eutheria</taxon>
        <taxon>Laurasiatheria</taxon>
        <taxon>Chiroptera</taxon>
        <taxon>Yangochiroptera</taxon>
        <taxon>Vespertilionidae</taxon>
        <taxon>Myotis</taxon>
    </lineage>
</organism>